<dbReference type="Pfam" id="PF07460">
    <property type="entry name" value="NUMOD3"/>
    <property type="match status" value="1"/>
</dbReference>
<keyword evidence="4" id="KW-0150">Chloroplast</keyword>
<organism evidence="4">
    <name type="scientific">Microglena monadina</name>
    <dbReference type="NCBI Taxonomy" id="47904"/>
    <lineage>
        <taxon>Eukaryota</taxon>
        <taxon>Viridiplantae</taxon>
        <taxon>Chlorophyta</taxon>
        <taxon>core chlorophytes</taxon>
        <taxon>Chlorophyceae</taxon>
        <taxon>CS clade</taxon>
        <taxon>Chlamydomonadales</taxon>
        <taxon>Chlamydomonadaceae</taxon>
        <taxon>Microglena</taxon>
    </lineage>
</organism>
<sequence>MPLGKFIAPPCIVLFLSINPFYSYVISGKLRKGLCKKRLETCLNRENPKQKQRYRNKWITKCSALIEDHSVPNRIQPRKQSGIYMIHCLENDWRYYGESSNVSGRLASHKSLLNRQIHPNKLLQADWNQYGLSNFQFIPLFLGEKWSDPVIRRGKELELIILNRDISYNVLEGIQKPGDKNPFWGKTHSEETKKRIKDSMKGIPNDLLGKKISIHNVQYPSIAEASRKTGHSRKLIRKRLNDPSYLDWTILN</sequence>
<dbReference type="Gene3D" id="3.40.1440.10">
    <property type="entry name" value="GIY-YIG endonuclease"/>
    <property type="match status" value="1"/>
</dbReference>
<evidence type="ECO:0000259" key="3">
    <source>
        <dbReference type="PROSITE" id="PS50164"/>
    </source>
</evidence>
<evidence type="ECO:0000313" key="4">
    <source>
        <dbReference type="EMBL" id="ALO20953.1"/>
    </source>
</evidence>
<proteinExistence type="predicted"/>
<dbReference type="GO" id="GO:0004519">
    <property type="term" value="F:endonuclease activity"/>
    <property type="evidence" value="ECO:0007669"/>
    <property type="project" value="UniProtKB-KW"/>
</dbReference>
<keyword evidence="4" id="KW-0934">Plastid</keyword>
<dbReference type="InterPro" id="IPR035901">
    <property type="entry name" value="GIY-YIG_endonuc_sf"/>
</dbReference>
<accession>A0A0S2IBC7</accession>
<gene>
    <name evidence="4" type="primary">orf252</name>
</gene>
<dbReference type="AlphaFoldDB" id="A0A0S2IBC7"/>
<reference evidence="4" key="1">
    <citation type="journal article" date="2015" name="BMC Evol. Biol.">
        <title>Chloroplast phylogenomic analysis of chlorophyte green algae identifies a novel lineage sister to the Sphaeropleales (Chlorophyceae).</title>
        <authorList>
            <person name="Lemieux C."/>
            <person name="Vincent A.T."/>
            <person name="Labarre A."/>
            <person name="Otis C."/>
            <person name="Turmel M."/>
        </authorList>
    </citation>
    <scope>NUCLEOTIDE SEQUENCE</scope>
</reference>
<name>A0A0S2IBC7_9CHLO</name>
<dbReference type="PROSITE" id="PS50164">
    <property type="entry name" value="GIY_YIG"/>
    <property type="match status" value="1"/>
</dbReference>
<dbReference type="InterPro" id="IPR003611">
    <property type="entry name" value="NUMOD3"/>
</dbReference>
<comment type="similarity">
    <text evidence="1">To endonucleases of group I introns of fungi and phage.</text>
</comment>
<dbReference type="InterPro" id="IPR000305">
    <property type="entry name" value="GIY-YIG_endonuc"/>
</dbReference>
<dbReference type="SUPFAM" id="SSF64496">
    <property type="entry name" value="DNA-binding domain of intron-encoded endonucleases"/>
    <property type="match status" value="1"/>
</dbReference>
<keyword evidence="4" id="KW-0540">Nuclease</keyword>
<dbReference type="EMBL" id="KT624746">
    <property type="protein sequence ID" value="ALO20953.1"/>
    <property type="molecule type" value="Genomic_DNA"/>
</dbReference>
<dbReference type="GO" id="GO:0003677">
    <property type="term" value="F:DNA binding"/>
    <property type="evidence" value="ECO:0007669"/>
    <property type="project" value="InterPro"/>
</dbReference>
<geneLocation type="chloroplast" evidence="4"/>
<keyword evidence="4" id="KW-0255">Endonuclease</keyword>
<dbReference type="Pfam" id="PF01541">
    <property type="entry name" value="GIY-YIG"/>
    <property type="match status" value="1"/>
</dbReference>
<keyword evidence="2" id="KW-0812">Transmembrane</keyword>
<feature type="domain" description="GIY-YIG" evidence="3">
    <location>
        <begin position="79"/>
        <end position="170"/>
    </location>
</feature>
<feature type="transmembrane region" description="Helical" evidence="2">
    <location>
        <begin position="6"/>
        <end position="27"/>
    </location>
</feature>
<evidence type="ECO:0000256" key="1">
    <source>
        <dbReference type="ARBA" id="ARBA00010045"/>
    </source>
</evidence>
<keyword evidence="2" id="KW-1133">Transmembrane helix</keyword>
<evidence type="ECO:0000256" key="2">
    <source>
        <dbReference type="SAM" id="Phobius"/>
    </source>
</evidence>
<keyword evidence="4" id="KW-0378">Hydrolase</keyword>
<protein>
    <submittedName>
        <fullName evidence="4">Putative GIY YIG homing endonuclease</fullName>
    </submittedName>
</protein>
<keyword evidence="2" id="KW-0472">Membrane</keyword>
<dbReference type="SUPFAM" id="SSF82771">
    <property type="entry name" value="GIY-YIG endonuclease"/>
    <property type="match status" value="1"/>
</dbReference>